<dbReference type="SUPFAM" id="SSF52141">
    <property type="entry name" value="Uracil-DNA glycosylase-like"/>
    <property type="match status" value="1"/>
</dbReference>
<evidence type="ECO:0000313" key="7">
    <source>
        <dbReference type="Proteomes" id="UP000532194"/>
    </source>
</evidence>
<dbReference type="InterPro" id="IPR005122">
    <property type="entry name" value="Uracil-DNA_glycosylase-like"/>
</dbReference>
<feature type="domain" description="HhH-GPD" evidence="5">
    <location>
        <begin position="40"/>
        <end position="208"/>
    </location>
</feature>
<dbReference type="AlphaFoldDB" id="A0A7Y0ES72"/>
<dbReference type="Pfam" id="PF00730">
    <property type="entry name" value="HhH-GPD"/>
    <property type="match status" value="1"/>
</dbReference>
<gene>
    <name evidence="6" type="ORF">G1C95_1548</name>
</gene>
<accession>A0A7Y0ES72</accession>
<keyword evidence="4" id="KW-0411">Iron-sulfur</keyword>
<dbReference type="CDD" id="cd10032">
    <property type="entry name" value="UDG-F6_HDG"/>
    <property type="match status" value="1"/>
</dbReference>
<dbReference type="Pfam" id="PF03167">
    <property type="entry name" value="UDG"/>
    <property type="match status" value="1"/>
</dbReference>
<evidence type="ECO:0000256" key="3">
    <source>
        <dbReference type="ARBA" id="ARBA00023004"/>
    </source>
</evidence>
<evidence type="ECO:0000256" key="4">
    <source>
        <dbReference type="ARBA" id="ARBA00023014"/>
    </source>
</evidence>
<dbReference type="InterPro" id="IPR026353">
    <property type="entry name" value="Hypoxan-DNA_Glyclase"/>
</dbReference>
<dbReference type="EMBL" id="JAAIII010000004">
    <property type="protein sequence ID" value="NMM94361.1"/>
    <property type="molecule type" value="Genomic_DNA"/>
</dbReference>
<evidence type="ECO:0000313" key="6">
    <source>
        <dbReference type="EMBL" id="NMM94361.1"/>
    </source>
</evidence>
<dbReference type="Gene3D" id="1.10.340.30">
    <property type="entry name" value="Hypothetical protein, domain 2"/>
    <property type="match status" value="1"/>
</dbReference>
<proteinExistence type="predicted"/>
<dbReference type="SMART" id="SM00478">
    <property type="entry name" value="ENDO3c"/>
    <property type="match status" value="1"/>
</dbReference>
<dbReference type="CDD" id="cd00056">
    <property type="entry name" value="ENDO3c"/>
    <property type="match status" value="1"/>
</dbReference>
<keyword evidence="1" id="KW-0004">4Fe-4S</keyword>
<comment type="caution">
    <text evidence="6">The sequence shown here is derived from an EMBL/GenBank/DDBJ whole genome shotgun (WGS) entry which is preliminary data.</text>
</comment>
<dbReference type="InterPro" id="IPR003265">
    <property type="entry name" value="HhH-GPD_domain"/>
</dbReference>
<evidence type="ECO:0000256" key="1">
    <source>
        <dbReference type="ARBA" id="ARBA00022485"/>
    </source>
</evidence>
<keyword evidence="3" id="KW-0408">Iron</keyword>
<dbReference type="GO" id="GO:0003824">
    <property type="term" value="F:catalytic activity"/>
    <property type="evidence" value="ECO:0007669"/>
    <property type="project" value="InterPro"/>
</dbReference>
<dbReference type="PANTHER" id="PTHR10359:SF19">
    <property type="entry name" value="DNA REPAIR GLYCOSYLASE MJ1434-RELATED"/>
    <property type="match status" value="1"/>
</dbReference>
<dbReference type="InterPro" id="IPR036895">
    <property type="entry name" value="Uracil-DNA_glycosylase-like_sf"/>
</dbReference>
<dbReference type="InterPro" id="IPR011257">
    <property type="entry name" value="DNA_glycosylase"/>
</dbReference>
<keyword evidence="7" id="KW-1185">Reference proteome</keyword>
<dbReference type="GO" id="GO:0046872">
    <property type="term" value="F:metal ion binding"/>
    <property type="evidence" value="ECO:0007669"/>
    <property type="project" value="UniProtKB-KW"/>
</dbReference>
<dbReference type="PANTHER" id="PTHR10359">
    <property type="entry name" value="A/G-SPECIFIC ADENINE GLYCOSYLASE/ENDONUCLEASE III"/>
    <property type="match status" value="1"/>
</dbReference>
<evidence type="ECO:0000259" key="5">
    <source>
        <dbReference type="SMART" id="SM00478"/>
    </source>
</evidence>
<dbReference type="Proteomes" id="UP000532194">
    <property type="component" value="Unassembled WGS sequence"/>
</dbReference>
<reference evidence="6 7" key="1">
    <citation type="submission" date="2020-02" db="EMBL/GenBank/DDBJ databases">
        <title>Characterization of phylogenetic diversity of novel bifidobacterial species isolated in Czech ZOOs.</title>
        <authorList>
            <person name="Lugli G.A."/>
            <person name="Vera N.B."/>
            <person name="Ventura M."/>
        </authorList>
    </citation>
    <scope>NUCLEOTIDE SEQUENCE [LARGE SCALE GENOMIC DNA]</scope>
    <source>
        <strain evidence="6 7">DSM 109957</strain>
    </source>
</reference>
<dbReference type="GO" id="GO:0006284">
    <property type="term" value="P:base-excision repair"/>
    <property type="evidence" value="ECO:0007669"/>
    <property type="project" value="InterPro"/>
</dbReference>
<sequence length="411" mass="45998">MSDVTTVTVRGLYETLLGLLGPTHWWPADCRFEIAMGAILTQNTAWSNVERALGRLKAADALHPQAIVELPADELAELIRSAGYCRTKAGYLQSFCAWLLQVCDDQDCLDDDRLRRCVDDRTDDELRAELLSIRGIGGETADDLMLYVFDRPAFIADRYARRMFETLGVRDLKSSYEGFHARVQPHVDSWSVEDLKEFHGLIDEFGKTCRSETDWQESVLSRYRLTFEKLEHVEHEFGPVWNADSRVLVLGSMPSPKSRQMRFYYGHPQNRFWPVMAAIFDDDSCLNPNGAISADALVEARRQFALRHHVALWDVVASCDIAGASDASIRNVVPNDIASIVARSNITHVFTTGAKAGQLYRKLCMPALAAAGFRELPMDVLPSTSPANAAMCLNRLVDAYRCVADCAVLSQ</sequence>
<dbReference type="SUPFAM" id="SSF48150">
    <property type="entry name" value="DNA-glycosylase"/>
    <property type="match status" value="1"/>
</dbReference>
<dbReference type="GO" id="GO:0051539">
    <property type="term" value="F:4 iron, 4 sulfur cluster binding"/>
    <property type="evidence" value="ECO:0007669"/>
    <property type="project" value="UniProtKB-KW"/>
</dbReference>
<name>A0A7Y0ES72_9BIFI</name>
<dbReference type="NCBIfam" id="TIGR04274">
    <property type="entry name" value="hypoxanDNAglyco"/>
    <property type="match status" value="1"/>
</dbReference>
<organism evidence="6 7">
    <name type="scientific">Bifidobacterium oedipodis</name>
    <dbReference type="NCBI Taxonomy" id="2675322"/>
    <lineage>
        <taxon>Bacteria</taxon>
        <taxon>Bacillati</taxon>
        <taxon>Actinomycetota</taxon>
        <taxon>Actinomycetes</taxon>
        <taxon>Bifidobacteriales</taxon>
        <taxon>Bifidobacteriaceae</taxon>
        <taxon>Bifidobacterium</taxon>
    </lineage>
</organism>
<protein>
    <submittedName>
        <fullName evidence="6">DNA-deoxyinosine glycosylase</fullName>
    </submittedName>
</protein>
<keyword evidence="2" id="KW-0479">Metal-binding</keyword>
<evidence type="ECO:0000256" key="2">
    <source>
        <dbReference type="ARBA" id="ARBA00022723"/>
    </source>
</evidence>
<dbReference type="Gene3D" id="3.40.470.10">
    <property type="entry name" value="Uracil-DNA glycosylase-like domain"/>
    <property type="match status" value="1"/>
</dbReference>